<dbReference type="GO" id="GO:0005524">
    <property type="term" value="F:ATP binding"/>
    <property type="evidence" value="ECO:0007669"/>
    <property type="project" value="UniProtKB-KW"/>
</dbReference>
<dbReference type="GO" id="GO:0004674">
    <property type="term" value="F:protein serine/threonine kinase activity"/>
    <property type="evidence" value="ECO:0007669"/>
    <property type="project" value="UniProtKB-KW"/>
</dbReference>
<dbReference type="PANTHER" id="PTHR27002">
    <property type="entry name" value="RECEPTOR-LIKE SERINE/THREONINE-PROTEIN KINASE SD1-8"/>
    <property type="match status" value="1"/>
</dbReference>
<evidence type="ECO:0000256" key="1">
    <source>
        <dbReference type="ARBA" id="ARBA00012513"/>
    </source>
</evidence>
<evidence type="ECO:0000256" key="2">
    <source>
        <dbReference type="ARBA" id="ARBA00022527"/>
    </source>
</evidence>
<evidence type="ECO:0000256" key="4">
    <source>
        <dbReference type="ARBA" id="ARBA00022741"/>
    </source>
</evidence>
<evidence type="ECO:0000256" key="6">
    <source>
        <dbReference type="ARBA" id="ARBA00022840"/>
    </source>
</evidence>
<comment type="catalytic activity">
    <reaction evidence="7">
        <text>L-threonyl-[protein] + ATP = O-phospho-L-threonyl-[protein] + ADP + H(+)</text>
        <dbReference type="Rhea" id="RHEA:46608"/>
        <dbReference type="Rhea" id="RHEA-COMP:11060"/>
        <dbReference type="Rhea" id="RHEA-COMP:11605"/>
        <dbReference type="ChEBI" id="CHEBI:15378"/>
        <dbReference type="ChEBI" id="CHEBI:30013"/>
        <dbReference type="ChEBI" id="CHEBI:30616"/>
        <dbReference type="ChEBI" id="CHEBI:61977"/>
        <dbReference type="ChEBI" id="CHEBI:456216"/>
        <dbReference type="EC" id="2.7.11.1"/>
    </reaction>
</comment>
<feature type="compositionally biased region" description="Basic and acidic residues" evidence="9">
    <location>
        <begin position="524"/>
        <end position="543"/>
    </location>
</feature>
<dbReference type="InterPro" id="IPR011009">
    <property type="entry name" value="Kinase-like_dom_sf"/>
</dbReference>
<comment type="catalytic activity">
    <reaction evidence="8">
        <text>L-seryl-[protein] + ATP = O-phospho-L-seryl-[protein] + ADP + H(+)</text>
        <dbReference type="Rhea" id="RHEA:17989"/>
        <dbReference type="Rhea" id="RHEA-COMP:9863"/>
        <dbReference type="Rhea" id="RHEA-COMP:11604"/>
        <dbReference type="ChEBI" id="CHEBI:15378"/>
        <dbReference type="ChEBI" id="CHEBI:29999"/>
        <dbReference type="ChEBI" id="CHEBI:30616"/>
        <dbReference type="ChEBI" id="CHEBI:83421"/>
        <dbReference type="ChEBI" id="CHEBI:456216"/>
        <dbReference type="EC" id="2.7.11.1"/>
    </reaction>
</comment>
<accession>A0AAP0KZX4</accession>
<keyword evidence="10" id="KW-0812">Transmembrane</keyword>
<dbReference type="FunFam" id="1.10.510.10:FF:001023">
    <property type="entry name" value="Os07g0541700 protein"/>
    <property type="match status" value="1"/>
</dbReference>
<keyword evidence="13" id="KW-1185">Reference proteome</keyword>
<evidence type="ECO:0000259" key="11">
    <source>
        <dbReference type="PROSITE" id="PS50011"/>
    </source>
</evidence>
<keyword evidence="2" id="KW-0723">Serine/threonine-protein kinase</keyword>
<name>A0AAP0KZX4_9MAGN</name>
<evidence type="ECO:0000313" key="12">
    <source>
        <dbReference type="EMBL" id="KAK9161058.1"/>
    </source>
</evidence>
<dbReference type="Pfam" id="PF00069">
    <property type="entry name" value="Pkinase"/>
    <property type="match status" value="1"/>
</dbReference>
<dbReference type="EMBL" id="JBBNAF010000003">
    <property type="protein sequence ID" value="KAK9161058.1"/>
    <property type="molecule type" value="Genomic_DNA"/>
</dbReference>
<evidence type="ECO:0000256" key="8">
    <source>
        <dbReference type="ARBA" id="ARBA00048679"/>
    </source>
</evidence>
<dbReference type="InterPro" id="IPR000719">
    <property type="entry name" value="Prot_kinase_dom"/>
</dbReference>
<dbReference type="EC" id="2.7.11.1" evidence="1"/>
<proteinExistence type="predicted"/>
<gene>
    <name evidence="12" type="ORF">Syun_007399</name>
</gene>
<evidence type="ECO:0000256" key="3">
    <source>
        <dbReference type="ARBA" id="ARBA00022679"/>
    </source>
</evidence>
<dbReference type="InterPro" id="IPR008271">
    <property type="entry name" value="Ser/Thr_kinase_AS"/>
</dbReference>
<evidence type="ECO:0000256" key="5">
    <source>
        <dbReference type="ARBA" id="ARBA00022777"/>
    </source>
</evidence>
<dbReference type="PROSITE" id="PS00108">
    <property type="entry name" value="PROTEIN_KINASE_ST"/>
    <property type="match status" value="1"/>
</dbReference>
<evidence type="ECO:0000256" key="7">
    <source>
        <dbReference type="ARBA" id="ARBA00047899"/>
    </source>
</evidence>
<dbReference type="SUPFAM" id="SSF56112">
    <property type="entry name" value="Protein kinase-like (PK-like)"/>
    <property type="match status" value="1"/>
</dbReference>
<evidence type="ECO:0000313" key="13">
    <source>
        <dbReference type="Proteomes" id="UP001420932"/>
    </source>
</evidence>
<keyword evidence="6" id="KW-0067">ATP-binding</keyword>
<feature type="compositionally biased region" description="Basic and acidic residues" evidence="9">
    <location>
        <begin position="459"/>
        <end position="469"/>
    </location>
</feature>
<dbReference type="AlphaFoldDB" id="A0AAP0KZX4"/>
<dbReference type="Gene3D" id="1.10.510.10">
    <property type="entry name" value="Transferase(Phosphotransferase) domain 1"/>
    <property type="match status" value="1"/>
</dbReference>
<keyword evidence="10" id="KW-0472">Membrane</keyword>
<dbReference type="PROSITE" id="PS50011">
    <property type="entry name" value="PROTEIN_KINASE_DOM"/>
    <property type="match status" value="1"/>
</dbReference>
<sequence>MPFWVLKVLKRSWVPHLALQNESAGISRECTVHPLPKILPNSSSFLNKVNEPFNKEITGSETEHIGSWQDVSQISGPDSSSKLTPLSQMGFDDPASVLAQSRGDLRPDPRFDAVNVVALVIQEDDNDILDSFILLCGDVAESYCYLIRLDWAMRRDIRLGIARGVLYLHQDSRLRIVHRDLKASNVLLGAEMNPKISDFGMAIIFVECRTLKFVRGFVDVGVLLMLGVCTNIGLSSDSTSILISAVTTLLMLHCIAIAIRLMDISGRREQIKLVEVEKFSIQENPNCARELAASHGIYGEKHEQFFFNVGNYIPISPVRDDVEAAYKKGMKRKASKLLLPYKQLCSEKKETPMRQSVLLDAFLLALSNEDLKAEGVEQNWIEKGGSVANLLQNSDRSAIETFLLTVQISNRLGLLPIWNGSRPSKAAEAAQPAAREDCGGDLGVRAATARSPSFGGAGYEHRRGRDRAGRRGVRPAATKDPSSGGARSKQRQLVHAEDTSGGAVTASLDLADPGVTGSCGSGERGSDGGRSREGGSGGDEQHDGSGAPRGRSARRP</sequence>
<keyword evidence="10" id="KW-1133">Transmembrane helix</keyword>
<dbReference type="PANTHER" id="PTHR27002:SF1095">
    <property type="entry name" value="G-TYPE LECTIN S-RECEPTOR-LIKE SERINE_THREONINE-PROTEIN KINASE RKS1"/>
    <property type="match status" value="1"/>
</dbReference>
<evidence type="ECO:0000256" key="9">
    <source>
        <dbReference type="SAM" id="MobiDB-lite"/>
    </source>
</evidence>
<protein>
    <recommendedName>
        <fullName evidence="1">non-specific serine/threonine protein kinase</fullName>
        <ecNumber evidence="1">2.7.11.1</ecNumber>
    </recommendedName>
</protein>
<keyword evidence="3" id="KW-0808">Transferase</keyword>
<feature type="region of interest" description="Disordered" evidence="9">
    <location>
        <begin position="446"/>
        <end position="556"/>
    </location>
</feature>
<feature type="transmembrane region" description="Helical" evidence="10">
    <location>
        <begin position="213"/>
        <end position="234"/>
    </location>
</feature>
<keyword evidence="4" id="KW-0547">Nucleotide-binding</keyword>
<dbReference type="GO" id="GO:0005886">
    <property type="term" value="C:plasma membrane"/>
    <property type="evidence" value="ECO:0007669"/>
    <property type="project" value="TreeGrafter"/>
</dbReference>
<evidence type="ECO:0000256" key="10">
    <source>
        <dbReference type="SAM" id="Phobius"/>
    </source>
</evidence>
<dbReference type="Proteomes" id="UP001420932">
    <property type="component" value="Unassembled WGS sequence"/>
</dbReference>
<organism evidence="12 13">
    <name type="scientific">Stephania yunnanensis</name>
    <dbReference type="NCBI Taxonomy" id="152371"/>
    <lineage>
        <taxon>Eukaryota</taxon>
        <taxon>Viridiplantae</taxon>
        <taxon>Streptophyta</taxon>
        <taxon>Embryophyta</taxon>
        <taxon>Tracheophyta</taxon>
        <taxon>Spermatophyta</taxon>
        <taxon>Magnoliopsida</taxon>
        <taxon>Ranunculales</taxon>
        <taxon>Menispermaceae</taxon>
        <taxon>Menispermoideae</taxon>
        <taxon>Cissampelideae</taxon>
        <taxon>Stephania</taxon>
    </lineage>
</organism>
<keyword evidence="5" id="KW-0418">Kinase</keyword>
<comment type="caution">
    <text evidence="12">The sequence shown here is derived from an EMBL/GenBank/DDBJ whole genome shotgun (WGS) entry which is preliminary data.</text>
</comment>
<feature type="domain" description="Protein kinase" evidence="11">
    <location>
        <begin position="1"/>
        <end position="363"/>
    </location>
</feature>
<reference evidence="12 13" key="1">
    <citation type="submission" date="2024-01" db="EMBL/GenBank/DDBJ databases">
        <title>Genome assemblies of Stephania.</title>
        <authorList>
            <person name="Yang L."/>
        </authorList>
    </citation>
    <scope>NUCLEOTIDE SEQUENCE [LARGE SCALE GENOMIC DNA]</scope>
    <source>
        <strain evidence="12">YNDBR</strain>
        <tissue evidence="12">Leaf</tissue>
    </source>
</reference>
<feature type="transmembrane region" description="Helical" evidence="10">
    <location>
        <begin position="240"/>
        <end position="262"/>
    </location>
</feature>